<evidence type="ECO:0000313" key="2">
    <source>
        <dbReference type="EMBL" id="KAG5493955.1"/>
    </source>
</evidence>
<feature type="region of interest" description="Disordered" evidence="1">
    <location>
        <begin position="980"/>
        <end position="1057"/>
    </location>
</feature>
<protein>
    <submittedName>
        <fullName evidence="2">Uncharacterized protein</fullName>
    </submittedName>
</protein>
<name>A0A836L4A0_9TRYP</name>
<dbReference type="GeneID" id="94287910"/>
<dbReference type="AlphaFoldDB" id="A0A836L4A0"/>
<comment type="caution">
    <text evidence="2">The sequence shown here is derived from an EMBL/GenBank/DDBJ whole genome shotgun (WGS) entry which is preliminary data.</text>
</comment>
<evidence type="ECO:0000256" key="1">
    <source>
        <dbReference type="SAM" id="MobiDB-lite"/>
    </source>
</evidence>
<dbReference type="OrthoDB" id="266850at2759"/>
<dbReference type="Proteomes" id="UP000674318">
    <property type="component" value="Unassembled WGS sequence"/>
</dbReference>
<feature type="region of interest" description="Disordered" evidence="1">
    <location>
        <begin position="21"/>
        <end position="45"/>
    </location>
</feature>
<feature type="region of interest" description="Disordered" evidence="1">
    <location>
        <begin position="334"/>
        <end position="360"/>
    </location>
</feature>
<feature type="compositionally biased region" description="Polar residues" evidence="1">
    <location>
        <begin position="346"/>
        <end position="355"/>
    </location>
</feature>
<feature type="compositionally biased region" description="Low complexity" evidence="1">
    <location>
        <begin position="1007"/>
        <end position="1018"/>
    </location>
</feature>
<feature type="compositionally biased region" description="Polar residues" evidence="1">
    <location>
        <begin position="126"/>
        <end position="140"/>
    </location>
</feature>
<feature type="region of interest" description="Disordered" evidence="1">
    <location>
        <begin position="774"/>
        <end position="797"/>
    </location>
</feature>
<organism evidence="2 3">
    <name type="scientific">Porcisia hertigi</name>
    <dbReference type="NCBI Taxonomy" id="2761500"/>
    <lineage>
        <taxon>Eukaryota</taxon>
        <taxon>Discoba</taxon>
        <taxon>Euglenozoa</taxon>
        <taxon>Kinetoplastea</taxon>
        <taxon>Metakinetoplastina</taxon>
        <taxon>Trypanosomatida</taxon>
        <taxon>Trypanosomatidae</taxon>
        <taxon>Leishmaniinae</taxon>
        <taxon>Porcisia</taxon>
    </lineage>
</organism>
<sequence>MGRRILVYQCGTRSVVNLKEPTSRSCGSVSSLPAPSSLTPLQGSGYRGANSVVDDTITDAHESSRSNSPYSSVALNMATGPGVDCGVEGALLDTTPSPAPRLPPPQALHRKADDMLGIPEGGPVQALSQRSTYHSPQGVSPSPFEGDTYNHSDSAAHPGSDYHLSSFAECPLGSVRVPSNPVPLPFGQRSGATPVNPAAVRGAPGGAGFCLESRGHGAMCVLTQSTSELENASPTGQMGSEGHATTHQCTIKKRSLTFSHPCRCREARPSPPLLQSNIEGKITVVAVAGAERVLFGDDNFMDMSATSCRCFTSRQEVPQPPVLPCAAIGAVAHTPRRLSDEESKARTTSQQSTSGGCEGVHRGKDEHFSLHLTATSVSSYIEPGTDGSSNAVAKAERMVLLDKTTPNDCGQVRRSPAIKVVMGDVEKSAPMAGENETEGTPYALTALTRTRGIVSAAKTPISSPHRQELSSRFLAAKAASAVDTPTAHTCSSSPSLPTAGVLATPLPQHASHRWRGSSSTPGWESQAQTTGFPTPVKLSPIPTKGYVSCPGPVSTAVAEAAPVTLSSTPRASLTSSPVVSEIHADAHEIGAEKREAGMPSTKDSPFQAAEKATGGVGETAVLWMPEMDDVLPKIDNDIADYLSSGRSISTISSGCSVSPIFARAGQTTRAWTPIPSDVSQQQQLATRPSSSTDCRSFRFLSGFPSSFVVQVPTPQQHQRSSMRNTTLVGATSLSPLEDTFYDHSNPSRVAVRSGQTAKEVSEDLAAMSALFTEVQRQPRHRQPRHPQSLYSPTGDPVLMDRHAELSVRRGPPTPHLAADTVNLGTPAVSIIQSTAQALNESCSSLSMPPSTQYIQALPIPGLQPRNVPITEAAQSVALAVESVGDGGDRVARTYGVSQGPRGKVHWPALMSPALDDSEGEMRLPFTTSAPLPVEQQPQCLPVPPPVSFNANRSLHAQHHRFSLPQDAWCNASQHPGSYPSLRSRAHAVCEKPSPLHSPAPPAQRYPLSSVSQWQQLSSGEVFSTPPQAGQPPHLELSPAKGESQSVDESPMRCPSTLTTAHSSTHVIDSWLCRRY</sequence>
<accession>A0A836L4A0</accession>
<feature type="region of interest" description="Disordered" evidence="1">
    <location>
        <begin position="508"/>
        <end position="536"/>
    </location>
</feature>
<dbReference type="KEGG" id="phet:94287910"/>
<feature type="compositionally biased region" description="Polar residues" evidence="1">
    <location>
        <begin position="516"/>
        <end position="532"/>
    </location>
</feature>
<proteinExistence type="predicted"/>
<feature type="compositionally biased region" description="Low complexity" evidence="1">
    <location>
        <begin position="25"/>
        <end position="41"/>
    </location>
</feature>
<dbReference type="RefSeq" id="XP_067753990.1">
    <property type="nucleotide sequence ID" value="XM_067897833.1"/>
</dbReference>
<gene>
    <name evidence="2" type="ORF">JKF63_01787</name>
</gene>
<evidence type="ECO:0000313" key="3">
    <source>
        <dbReference type="Proteomes" id="UP000674318"/>
    </source>
</evidence>
<feature type="region of interest" description="Disordered" evidence="1">
    <location>
        <begin position="125"/>
        <end position="157"/>
    </location>
</feature>
<keyword evidence="3" id="KW-1185">Reference proteome</keyword>
<reference evidence="2 3" key="1">
    <citation type="submission" date="2021-02" db="EMBL/GenBank/DDBJ databases">
        <title>Porcisia hertigi Genome sequencing and assembly.</title>
        <authorList>
            <person name="Almutairi H."/>
            <person name="Gatherer D."/>
        </authorList>
    </citation>
    <scope>NUCLEOTIDE SEQUENCE [LARGE SCALE GENOMIC DNA]</scope>
    <source>
        <strain evidence="2 3">C119</strain>
    </source>
</reference>
<dbReference type="EMBL" id="JAFJZO010000034">
    <property type="protein sequence ID" value="KAG5493955.1"/>
    <property type="molecule type" value="Genomic_DNA"/>
</dbReference>